<sequence>MDTLENNCNNTLVDNSVNLHPEGFEGTYGCMFTFDEKEAKNHLRYKMKVKHTGRLEGYFNTYTLNRDKKTYINDSEPDSFIDKLAMEVSSVLYPLQIKTLQDGTFLSVVNFEEIKERWYKKKAEIQEKYKGAVVEKYIQLTSNSLYSQEVLNEKMAKDWFVNLYFSSLYKWYSDDCYVFEHIQYPIAGTTTAVNYNVTKKIGTEDMTQAVGLMIEIKGEIEEERCILDIEQGLDFSYNKLINPQEKELKGNVNITYLLNKQTGVIEGCEGVFSTEFTPPKKTTVQLFLLEKNEMSYGQDQEQGKENKKNFWSTLFKR</sequence>
<gene>
    <name evidence="1" type="ORF">ACFSTE_07165</name>
</gene>
<proteinExistence type="predicted"/>
<evidence type="ECO:0000313" key="2">
    <source>
        <dbReference type="Proteomes" id="UP001597459"/>
    </source>
</evidence>
<accession>A0ABW5N6P8</accession>
<keyword evidence="2" id="KW-1185">Reference proteome</keyword>
<organism evidence="1 2">
    <name type="scientific">Aquimarina hainanensis</name>
    <dbReference type="NCBI Taxonomy" id="1578017"/>
    <lineage>
        <taxon>Bacteria</taxon>
        <taxon>Pseudomonadati</taxon>
        <taxon>Bacteroidota</taxon>
        <taxon>Flavobacteriia</taxon>
        <taxon>Flavobacteriales</taxon>
        <taxon>Flavobacteriaceae</taxon>
        <taxon>Aquimarina</taxon>
    </lineage>
</organism>
<comment type="caution">
    <text evidence="1">The sequence shown here is derived from an EMBL/GenBank/DDBJ whole genome shotgun (WGS) entry which is preliminary data.</text>
</comment>
<evidence type="ECO:0000313" key="1">
    <source>
        <dbReference type="EMBL" id="MFD2590609.1"/>
    </source>
</evidence>
<protein>
    <submittedName>
        <fullName evidence="1">Uncharacterized protein</fullName>
    </submittedName>
</protein>
<reference evidence="2" key="1">
    <citation type="journal article" date="2019" name="Int. J. Syst. Evol. Microbiol.">
        <title>The Global Catalogue of Microorganisms (GCM) 10K type strain sequencing project: providing services to taxonomists for standard genome sequencing and annotation.</title>
        <authorList>
            <consortium name="The Broad Institute Genomics Platform"/>
            <consortium name="The Broad Institute Genome Sequencing Center for Infectious Disease"/>
            <person name="Wu L."/>
            <person name="Ma J."/>
        </authorList>
    </citation>
    <scope>NUCLEOTIDE SEQUENCE [LARGE SCALE GENOMIC DNA]</scope>
    <source>
        <strain evidence="2">KCTC 42423</strain>
    </source>
</reference>
<name>A0ABW5N6P8_9FLAO</name>
<dbReference type="EMBL" id="JBHULX010000004">
    <property type="protein sequence ID" value="MFD2590609.1"/>
    <property type="molecule type" value="Genomic_DNA"/>
</dbReference>
<dbReference type="Proteomes" id="UP001597459">
    <property type="component" value="Unassembled WGS sequence"/>
</dbReference>
<dbReference type="RefSeq" id="WP_378257368.1">
    <property type="nucleotide sequence ID" value="NZ_JBHSJV010000001.1"/>
</dbReference>